<dbReference type="InterPro" id="IPR013103">
    <property type="entry name" value="RVT_2"/>
</dbReference>
<feature type="binding site" evidence="17">
    <location>
        <position position="1131"/>
    </location>
    <ligand>
        <name>Ca(2+)</name>
        <dbReference type="ChEBI" id="CHEBI:29108"/>
        <label>1</label>
    </ligand>
</feature>
<evidence type="ECO:0000256" key="5">
    <source>
        <dbReference type="ARBA" id="ARBA00006873"/>
    </source>
</evidence>
<feature type="binding site" evidence="17">
    <location>
        <position position="1133"/>
    </location>
    <ligand>
        <name>Ca(2+)</name>
        <dbReference type="ChEBI" id="CHEBI:29108"/>
        <label>1</label>
    </ligand>
</feature>
<feature type="binding site" evidence="17">
    <location>
        <position position="1306"/>
    </location>
    <ligand>
        <name>Ca(2+)</name>
        <dbReference type="ChEBI" id="CHEBI:29108"/>
        <label>2</label>
    </ligand>
</feature>
<dbReference type="GO" id="GO:0046872">
    <property type="term" value="F:metal ion binding"/>
    <property type="evidence" value="ECO:0007669"/>
    <property type="project" value="UniProtKB-KW"/>
</dbReference>
<name>A0A8T2G1R3_ARASU</name>
<evidence type="ECO:0000256" key="18">
    <source>
        <dbReference type="PIRSR" id="PIRSR600823-4"/>
    </source>
</evidence>
<evidence type="ECO:0000256" key="3">
    <source>
        <dbReference type="ARBA" id="ARBA00004116"/>
    </source>
</evidence>
<dbReference type="Pfam" id="PF00141">
    <property type="entry name" value="peroxidase"/>
    <property type="match status" value="1"/>
</dbReference>
<feature type="binding site" evidence="17">
    <location>
        <position position="1303"/>
    </location>
    <ligand>
        <name>Ca(2+)</name>
        <dbReference type="ChEBI" id="CHEBI:29108"/>
        <label>2</label>
    </ligand>
</feature>
<feature type="site" description="Transition state stabilizer" evidence="18">
    <location>
        <position position="1121"/>
    </location>
</feature>
<dbReference type="PANTHER" id="PTHR31517">
    <property type="match status" value="1"/>
</dbReference>
<dbReference type="PROSITE" id="PS50873">
    <property type="entry name" value="PEROXIDASE_4"/>
    <property type="match status" value="1"/>
</dbReference>
<evidence type="ECO:0000256" key="15">
    <source>
        <dbReference type="ARBA" id="ARBA00023324"/>
    </source>
</evidence>
<dbReference type="InterPro" id="IPR033905">
    <property type="entry name" value="Secretory_peroxidase"/>
</dbReference>
<keyword evidence="9" id="KW-0349">Heme</keyword>
<evidence type="ECO:0000256" key="12">
    <source>
        <dbReference type="ARBA" id="ARBA00023002"/>
    </source>
</evidence>
<keyword evidence="12" id="KW-0560">Oxidoreductase</keyword>
<reference evidence="23 24" key="1">
    <citation type="submission" date="2020-12" db="EMBL/GenBank/DDBJ databases">
        <title>Concerted genomic and epigenomic changes stabilize Arabidopsis allopolyploids.</title>
        <authorList>
            <person name="Chen Z."/>
        </authorList>
    </citation>
    <scope>NUCLEOTIDE SEQUENCE [LARGE SCALE GENOMIC DNA]</scope>
    <source>
        <strain evidence="23">As9502</strain>
        <tissue evidence="23">Leaf</tissue>
    </source>
</reference>
<evidence type="ECO:0000256" key="11">
    <source>
        <dbReference type="ARBA" id="ARBA00022729"/>
    </source>
</evidence>
<evidence type="ECO:0000256" key="10">
    <source>
        <dbReference type="ARBA" id="ARBA00022723"/>
    </source>
</evidence>
<evidence type="ECO:0000256" key="13">
    <source>
        <dbReference type="ARBA" id="ARBA00023004"/>
    </source>
</evidence>
<keyword evidence="15" id="KW-0376">Hydrogen peroxide</keyword>
<feature type="disulfide bond" evidence="19">
    <location>
        <begin position="1094"/>
        <end position="1170"/>
    </location>
</feature>
<evidence type="ECO:0000256" key="7">
    <source>
        <dbReference type="ARBA" id="ARBA00022525"/>
    </source>
</evidence>
<dbReference type="EMBL" id="JAEFBJ010000002">
    <property type="protein sequence ID" value="KAG7641949.1"/>
    <property type="molecule type" value="Genomic_DNA"/>
</dbReference>
<comment type="function">
    <text evidence="2">Removal of H(2)O(2), oxidation of toxic reductants, biosynthesis and degradation of lignin, suberization, auxin catabolism, response to environmental stresses such as wounding, pathogen attack and oxidative stress. These functions might be dependent on each isozyme/isoform in each plant tissue.</text>
</comment>
<evidence type="ECO:0000256" key="16">
    <source>
        <dbReference type="PIRSR" id="PIRSR600823-1"/>
    </source>
</evidence>
<comment type="catalytic activity">
    <reaction evidence="1">
        <text>2 a phenolic donor + H2O2 = 2 a phenolic radical donor + 2 H2O</text>
        <dbReference type="Rhea" id="RHEA:56136"/>
        <dbReference type="ChEBI" id="CHEBI:15377"/>
        <dbReference type="ChEBI" id="CHEBI:16240"/>
        <dbReference type="ChEBI" id="CHEBI:139520"/>
        <dbReference type="ChEBI" id="CHEBI:139521"/>
        <dbReference type="EC" id="1.11.1.7"/>
    </reaction>
</comment>
<keyword evidence="13 17" id="KW-0408">Iron</keyword>
<feature type="disulfide bond" evidence="19">
    <location>
        <begin position="1127"/>
        <end position="1132"/>
    </location>
</feature>
<comment type="caution">
    <text evidence="23">The sequence shown here is derived from an EMBL/GenBank/DDBJ whole genome shotgun (WGS) entry which is preliminary data.</text>
</comment>
<dbReference type="InterPro" id="IPR057670">
    <property type="entry name" value="SH3_retrovirus"/>
</dbReference>
<feature type="binding site" evidence="17">
    <location>
        <position position="1129"/>
    </location>
    <ligand>
        <name>Ca(2+)</name>
        <dbReference type="ChEBI" id="CHEBI:29108"/>
        <label>1</label>
    </ligand>
</feature>
<feature type="disulfide bond" evidence="19">
    <location>
        <begin position="1255"/>
        <end position="1289"/>
    </location>
</feature>
<dbReference type="OrthoDB" id="778489at2759"/>
<dbReference type="EC" id="1.11.1.7" evidence="6"/>
<dbReference type="Pfam" id="PF22936">
    <property type="entry name" value="Pol_BBD"/>
    <property type="match status" value="1"/>
</dbReference>
<proteinExistence type="inferred from homology"/>
<accession>A0A8T2G1R3</accession>
<dbReference type="InterPro" id="IPR000823">
    <property type="entry name" value="Peroxidase_pln"/>
</dbReference>
<dbReference type="PROSITE" id="PS50994">
    <property type="entry name" value="INTEGRASE"/>
    <property type="match status" value="1"/>
</dbReference>
<evidence type="ECO:0000256" key="19">
    <source>
        <dbReference type="PIRSR" id="PIRSR600823-5"/>
    </source>
</evidence>
<keyword evidence="14 19" id="KW-1015">Disulfide bond</keyword>
<keyword evidence="17" id="KW-0106">Calcium</keyword>
<dbReference type="InterPro" id="IPR019793">
    <property type="entry name" value="Peroxidases_heam-ligand_BS"/>
</dbReference>
<dbReference type="PROSITE" id="PS00435">
    <property type="entry name" value="PEROXIDASE_1"/>
    <property type="match status" value="1"/>
</dbReference>
<comment type="similarity">
    <text evidence="5">Belongs to the peroxidase family. Ascorbate peroxidase subfamily.</text>
</comment>
<comment type="subcellular location">
    <subcellularLocation>
        <location evidence="4">Secreted</location>
    </subcellularLocation>
    <subcellularLocation>
        <location evidence="3">Vacuole</location>
    </subcellularLocation>
</comment>
<dbReference type="CDD" id="cd00693">
    <property type="entry name" value="secretory_peroxidase"/>
    <property type="match status" value="1"/>
</dbReference>
<evidence type="ECO:0000313" key="24">
    <source>
        <dbReference type="Proteomes" id="UP000694251"/>
    </source>
</evidence>
<evidence type="ECO:0000256" key="14">
    <source>
        <dbReference type="ARBA" id="ARBA00023157"/>
    </source>
</evidence>
<keyword evidence="24" id="KW-1185">Reference proteome</keyword>
<dbReference type="PANTHER" id="PTHR31517:SF17">
    <property type="entry name" value="PEROXIDASE 6"/>
    <property type="match status" value="1"/>
</dbReference>
<feature type="binding site" evidence="17">
    <location>
        <position position="1144"/>
    </location>
    <ligand>
        <name>Ca(2+)</name>
        <dbReference type="ChEBI" id="CHEBI:29108"/>
        <label>1</label>
    </ligand>
</feature>
<evidence type="ECO:0000259" key="22">
    <source>
        <dbReference type="PROSITE" id="PS50994"/>
    </source>
</evidence>
<feature type="binding site" evidence="17">
    <location>
        <position position="1249"/>
    </location>
    <ligand>
        <name>Ca(2+)</name>
        <dbReference type="ChEBI" id="CHEBI:29108"/>
        <label>2</label>
    </ligand>
</feature>
<feature type="region of interest" description="Disordered" evidence="20">
    <location>
        <begin position="743"/>
        <end position="764"/>
    </location>
</feature>
<dbReference type="InterPro" id="IPR054722">
    <property type="entry name" value="PolX-like_BBD"/>
</dbReference>
<feature type="compositionally biased region" description="Acidic residues" evidence="20">
    <location>
        <begin position="750"/>
        <end position="764"/>
    </location>
</feature>
<dbReference type="InterPro" id="IPR002016">
    <property type="entry name" value="Haem_peroxidase"/>
</dbReference>
<dbReference type="GO" id="GO:0042744">
    <property type="term" value="P:hydrogen peroxide catabolic process"/>
    <property type="evidence" value="ECO:0007669"/>
    <property type="project" value="UniProtKB-KW"/>
</dbReference>
<gene>
    <name evidence="23" type="ORF">ISN44_As02g019190</name>
</gene>
<dbReference type="Pfam" id="PF07727">
    <property type="entry name" value="RVT_2"/>
    <property type="match status" value="1"/>
</dbReference>
<comment type="cofactor">
    <cofactor evidence="17">
        <name>Ca(2+)</name>
        <dbReference type="ChEBI" id="CHEBI:29108"/>
    </cofactor>
    <text evidence="17">Binds 2 calcium ions per subunit.</text>
</comment>
<feature type="domain" description="Integrase catalytic" evidence="22">
    <location>
        <begin position="482"/>
        <end position="658"/>
    </location>
</feature>
<dbReference type="Pfam" id="PF25597">
    <property type="entry name" value="SH3_retrovirus"/>
    <property type="match status" value="1"/>
</dbReference>
<feature type="binding site" evidence="17">
    <location>
        <position position="1311"/>
    </location>
    <ligand>
        <name>Ca(2+)</name>
        <dbReference type="ChEBI" id="CHEBI:29108"/>
        <label>2</label>
    </ligand>
</feature>
<protein>
    <recommendedName>
        <fullName evidence="6">peroxidase</fullName>
        <ecNumber evidence="6">1.11.1.7</ecNumber>
    </recommendedName>
</protein>
<organism evidence="23 24">
    <name type="scientific">Arabidopsis suecica</name>
    <name type="common">Swedish thale-cress</name>
    <name type="synonym">Cardaminopsis suecica</name>
    <dbReference type="NCBI Taxonomy" id="45249"/>
    <lineage>
        <taxon>Eukaryota</taxon>
        <taxon>Viridiplantae</taxon>
        <taxon>Streptophyta</taxon>
        <taxon>Embryophyta</taxon>
        <taxon>Tracheophyta</taxon>
        <taxon>Spermatophyta</taxon>
        <taxon>Magnoliopsida</taxon>
        <taxon>eudicotyledons</taxon>
        <taxon>Gunneridae</taxon>
        <taxon>Pentapetalae</taxon>
        <taxon>rosids</taxon>
        <taxon>malvids</taxon>
        <taxon>Brassicales</taxon>
        <taxon>Brassicaceae</taxon>
        <taxon>Camelineae</taxon>
        <taxon>Arabidopsis</taxon>
    </lineage>
</organism>
<feature type="binding site" evidence="17">
    <location>
        <position position="1135"/>
    </location>
    <ligand>
        <name>Ca(2+)</name>
        <dbReference type="ChEBI" id="CHEBI:29108"/>
        <label>1</label>
    </ligand>
</feature>
<keyword evidence="11" id="KW-0732">Signal</keyword>
<dbReference type="GO" id="GO:0020037">
    <property type="term" value="F:heme binding"/>
    <property type="evidence" value="ECO:0007669"/>
    <property type="project" value="InterPro"/>
</dbReference>
<dbReference type="Pfam" id="PF00665">
    <property type="entry name" value="rve"/>
    <property type="match status" value="1"/>
</dbReference>
<evidence type="ECO:0000256" key="6">
    <source>
        <dbReference type="ARBA" id="ARBA00012313"/>
    </source>
</evidence>
<dbReference type="GO" id="GO:0015074">
    <property type="term" value="P:DNA integration"/>
    <property type="evidence" value="ECO:0007669"/>
    <property type="project" value="InterPro"/>
</dbReference>
<dbReference type="GO" id="GO:0005576">
    <property type="term" value="C:extracellular region"/>
    <property type="evidence" value="ECO:0007669"/>
    <property type="project" value="UniProtKB-SubCell"/>
</dbReference>
<dbReference type="InterPro" id="IPR001584">
    <property type="entry name" value="Integrase_cat-core"/>
</dbReference>
<dbReference type="GO" id="GO:0140825">
    <property type="term" value="F:lactoperoxidase activity"/>
    <property type="evidence" value="ECO:0007669"/>
    <property type="project" value="UniProtKB-EC"/>
</dbReference>
<dbReference type="FunFam" id="1.10.520.10:FF:000008">
    <property type="entry name" value="Peroxidase"/>
    <property type="match status" value="1"/>
</dbReference>
<evidence type="ECO:0000256" key="8">
    <source>
        <dbReference type="ARBA" id="ARBA00022559"/>
    </source>
</evidence>
<evidence type="ECO:0000256" key="17">
    <source>
        <dbReference type="PIRSR" id="PIRSR600823-3"/>
    </source>
</evidence>
<keyword evidence="7" id="KW-0964">Secreted</keyword>
<keyword evidence="10 17" id="KW-0479">Metal-binding</keyword>
<dbReference type="Pfam" id="PF13976">
    <property type="entry name" value="gag_pre-integrs"/>
    <property type="match status" value="1"/>
</dbReference>
<evidence type="ECO:0000256" key="20">
    <source>
        <dbReference type="SAM" id="MobiDB-lite"/>
    </source>
</evidence>
<evidence type="ECO:0000256" key="9">
    <source>
        <dbReference type="ARBA" id="ARBA00022617"/>
    </source>
</evidence>
<evidence type="ECO:0000259" key="21">
    <source>
        <dbReference type="PROSITE" id="PS50873"/>
    </source>
</evidence>
<evidence type="ECO:0000256" key="4">
    <source>
        <dbReference type="ARBA" id="ARBA00004613"/>
    </source>
</evidence>
<feature type="binding site" evidence="17">
    <location>
        <position position="1126"/>
    </location>
    <ligand>
        <name>Ca(2+)</name>
        <dbReference type="ChEBI" id="CHEBI:29108"/>
        <label>1</label>
    </ligand>
</feature>
<feature type="active site" description="Proton acceptor" evidence="16">
    <location>
        <position position="1125"/>
    </location>
</feature>
<dbReference type="Proteomes" id="UP000694251">
    <property type="component" value="Chromosome 2"/>
</dbReference>
<evidence type="ECO:0000313" key="23">
    <source>
        <dbReference type="EMBL" id="KAG7641949.1"/>
    </source>
</evidence>
<comment type="cofactor">
    <cofactor evidence="17">
        <name>heme b</name>
        <dbReference type="ChEBI" id="CHEBI:60344"/>
    </cofactor>
    <text evidence="17">Binds 1 heme b (iron(II)-protoporphyrin IX) group per subunit.</text>
</comment>
<dbReference type="Pfam" id="PF14223">
    <property type="entry name" value="Retrotran_gag_2"/>
    <property type="match status" value="1"/>
</dbReference>
<keyword evidence="8" id="KW-0575">Peroxidase</keyword>
<evidence type="ECO:0000256" key="2">
    <source>
        <dbReference type="ARBA" id="ARBA00002322"/>
    </source>
</evidence>
<dbReference type="InterPro" id="IPR025724">
    <property type="entry name" value="GAG-pre-integrase_dom"/>
</dbReference>
<evidence type="ECO:0000256" key="1">
    <source>
        <dbReference type="ARBA" id="ARBA00000189"/>
    </source>
</evidence>
<feature type="domain" description="Plant heme peroxidase family profile" evidence="21">
    <location>
        <begin position="1084"/>
        <end position="1383"/>
    </location>
</feature>
<dbReference type="GO" id="GO:0006979">
    <property type="term" value="P:response to oxidative stress"/>
    <property type="evidence" value="ECO:0007669"/>
    <property type="project" value="InterPro"/>
</dbReference>
<sequence length="1383" mass="156218">MSEIVEATSKGKEGGGSASIQCPMLNSVNYTVWTMRMEAVLRVHKLWGTIEPGSADEEKNDMARALLFQSIPESLILQVGKQKTSSAVWEAIKSRNLGAERVKEARLQTLMAEFDKLKMKDSETIDDYVGRISEITTKAAALGEDIEESKIVKKFLKSLPRKKYIHIVAALEQVLDLKTTTFEDIAGRIKTYKDRVWDDDDSHEDQGKLMCVKTKSQDGKLMYANSDSQGQYDFQDRGRGRGRGLFGRGRGRDRLLKLIRLQEQKEKEEDDTHEAESLMMHEVVYLNEKNIRPTELESCINNAWYLDNGASNHMTGNRAWFCKLDEMITGKVRFGDDSCINIKGKGSIPFISKGGERKILFDVYYIPDLKSNILSLGQATESGCDIRMREDYLTLHDREGNLLIKAQRSRNRLYKVSLEVENSKCLQLTTTNESTIWHARLGHISFETIKAMIKKELVIGISSSVPQEKETCGSCLLGKQARHSFPKATSYRAAQVLELIHGDLCGPISPSTAAKKRYVFVLIDDHSRYMWSILLKEKSEAFGKFKEFKALVEQESGAIIKTFRTDRGGEFLSHEFQEFCAKEGINRRLTAPYTPQQNGVVERRNRTLLGMTRSILKHMNMPNYLWGEAVSHSTYLINQTPYEVFKHKKPNVEHLRVFGCVSYAKVKVPNLKKLDDRSRMLVYLGTEPGSKAYRLLDPTKRRIFVSRDVVFDENRSWMWQESSSETDKESGTFTITLSEFGNNGVTENDISTEPEETEEAEINGEDENIIEEAETEEHDQSQEEHQPVRRSQRQVIRPNYLKDYVLCAEIEAEHLLLAVNDEPWDFKEANKSKEWRDACKEEIQSIEKNHTWSLVDLPVGSKAIGVKWVFKLKHNSDGSINKYKARLVAKGYVQRHGVDFEEVFAPVARIETVRLIIALAASNCWEIHHLDVKTAFLHGELREDVYVSQPEGFTNKESKEKVYKLHKALYGLRQAPRAWNTKLNEILKELKFEKCHKEPSLYRKQEGENILVVAVYVDDLLVTGSNLDIILNFKKGMAGKFEMSDLSKLTYYLGIEVLQSKDGITLKQERYAKKILEEAGMIAELSFNFYAGSCPGAELIVRNTVRSASSSDPSVLGKLLRLIFHDCFVQGCDGSVLIRGNGTERSDPGNASLGGFAVIESVKNILEIFCPGTVSCADILVLAARDAVEALGGPVVPIPTGRRDGRVSMAANVRPNIIDTDFTVDKMINIFSSKGLSVHDLVVLSGAHTIGAAHCNTFNSRFKLDPKGNLELIDASLDNSYAQTLVNKCSSSLDPTTTVVDNDPETSSTFDNQYYKNLLAHKGLFQTDSALMEDDRTRKIVEILANDQESFFDRWTESFLKMSLMGVRVGEEGEIRRSCSAVN</sequence>
<feature type="disulfide bond" evidence="19">
    <location>
        <begin position="1176"/>
        <end position="1379"/>
    </location>
</feature>
<dbReference type="GO" id="GO:0005773">
    <property type="term" value="C:vacuole"/>
    <property type="evidence" value="ECO:0007669"/>
    <property type="project" value="UniProtKB-SubCell"/>
</dbReference>
<feature type="binding site" description="axial binding residue" evidence="17">
    <location>
        <position position="1248"/>
    </location>
    <ligand>
        <name>heme b</name>
        <dbReference type="ChEBI" id="CHEBI:60344"/>
    </ligand>
    <ligandPart>
        <name>Fe</name>
        <dbReference type="ChEBI" id="CHEBI:18248"/>
    </ligandPart>
</feature>
<dbReference type="FunFam" id="1.10.420.10:FF:000001">
    <property type="entry name" value="Peroxidase"/>
    <property type="match status" value="1"/>
</dbReference>